<organism evidence="4 6">
    <name type="scientific">Encephalitozoon hellem</name>
    <name type="common">Microsporidian parasite</name>
    <dbReference type="NCBI Taxonomy" id="27973"/>
    <lineage>
        <taxon>Eukaryota</taxon>
        <taxon>Fungi</taxon>
        <taxon>Fungi incertae sedis</taxon>
        <taxon>Microsporidia</taxon>
        <taxon>Unikaryonidae</taxon>
        <taxon>Encephalitozoon</taxon>
    </lineage>
</organism>
<evidence type="ECO:0000256" key="1">
    <source>
        <dbReference type="ARBA" id="ARBA00004123"/>
    </source>
</evidence>
<evidence type="ECO:0000313" key="5">
    <source>
        <dbReference type="EMBL" id="WEL39026.1"/>
    </source>
</evidence>
<evidence type="ECO:0000313" key="6">
    <source>
        <dbReference type="Proteomes" id="UP001059546"/>
    </source>
</evidence>
<dbReference type="Pfam" id="PF03870">
    <property type="entry name" value="RNA_pol_Rpb8"/>
    <property type="match status" value="2"/>
</dbReference>
<dbReference type="EMBL" id="CP119068">
    <property type="protein sequence ID" value="WEL39026.1"/>
    <property type="molecule type" value="Genomic_DNA"/>
</dbReference>
<dbReference type="InterPro" id="IPR012340">
    <property type="entry name" value="NA-bd_OB-fold"/>
</dbReference>
<keyword evidence="7" id="KW-1185">Reference proteome</keyword>
<keyword evidence="4" id="KW-0804">Transcription</keyword>
<proteinExistence type="inferred from homology"/>
<gene>
    <name evidence="4" type="ORF">GPU96_07g13120</name>
    <name evidence="5" type="ORF">PFJ87_07g01030</name>
</gene>
<sequence length="121" mass="13577">MQILADSFKITDIDKEGKLYTKVSRLYMQSPTISIALDYNTTLCKFHVGHAVEVRIFRGIHENIDCFYLAYGRVYSVEHRGSRVSITASFGGLLLIMDAPQEAAKDIGDKDDISLALTFIL</sequence>
<dbReference type="GO" id="GO:0005666">
    <property type="term" value="C:RNA polymerase III complex"/>
    <property type="evidence" value="ECO:0007669"/>
    <property type="project" value="TreeGrafter"/>
</dbReference>
<comment type="similarity">
    <text evidence="2">Belongs to the eukaryotic RPB8 RNA polymerase subunit family.</text>
</comment>
<keyword evidence="4" id="KW-0240">DNA-directed RNA polymerase</keyword>
<dbReference type="GO" id="GO:0003899">
    <property type="term" value="F:DNA-directed RNA polymerase activity"/>
    <property type="evidence" value="ECO:0007669"/>
    <property type="project" value="InterPro"/>
</dbReference>
<evidence type="ECO:0000313" key="7">
    <source>
        <dbReference type="Proteomes" id="UP001217963"/>
    </source>
</evidence>
<dbReference type="Proteomes" id="UP001059546">
    <property type="component" value="Chromosome VII"/>
</dbReference>
<dbReference type="EMBL" id="CP075153">
    <property type="protein sequence ID" value="UTX43552.1"/>
    <property type="molecule type" value="Genomic_DNA"/>
</dbReference>
<dbReference type="GO" id="GO:0006351">
    <property type="term" value="P:DNA-templated transcription"/>
    <property type="evidence" value="ECO:0007669"/>
    <property type="project" value="InterPro"/>
</dbReference>
<evidence type="ECO:0000256" key="3">
    <source>
        <dbReference type="ARBA" id="ARBA00023242"/>
    </source>
</evidence>
<dbReference type="GO" id="GO:0005736">
    <property type="term" value="C:RNA polymerase I complex"/>
    <property type="evidence" value="ECO:0007669"/>
    <property type="project" value="TreeGrafter"/>
</dbReference>
<dbReference type="Gene3D" id="2.40.50.140">
    <property type="entry name" value="Nucleic acid-binding proteins"/>
    <property type="match status" value="1"/>
</dbReference>
<dbReference type="PANTHER" id="PTHR10917">
    <property type="entry name" value="DNA-DIRECTED RNA POLYMERASES I, II, AND III SUBUNIT RPABC3"/>
    <property type="match status" value="1"/>
</dbReference>
<evidence type="ECO:0000313" key="4">
    <source>
        <dbReference type="EMBL" id="UTX43552.1"/>
    </source>
</evidence>
<dbReference type="OrthoDB" id="20018at2759"/>
<comment type="subcellular location">
    <subcellularLocation>
        <location evidence="1">Nucleus</location>
    </subcellularLocation>
</comment>
<keyword evidence="3" id="KW-0539">Nucleus</keyword>
<accession>A0A9Q9F9V6</accession>
<dbReference type="SMART" id="SM00658">
    <property type="entry name" value="RPOL8c"/>
    <property type="match status" value="1"/>
</dbReference>
<dbReference type="InterPro" id="IPR005570">
    <property type="entry name" value="RPABC3"/>
</dbReference>
<dbReference type="GO" id="GO:0005665">
    <property type="term" value="C:RNA polymerase II, core complex"/>
    <property type="evidence" value="ECO:0007669"/>
    <property type="project" value="TreeGrafter"/>
</dbReference>
<dbReference type="PANTHER" id="PTHR10917:SF0">
    <property type="entry name" value="DNA-DIRECTED RNA POLYMERASES I, II, AND III SUBUNIT RPABC3"/>
    <property type="match status" value="1"/>
</dbReference>
<name>A0A9Q9F9V6_ENCHE</name>
<protein>
    <submittedName>
        <fullName evidence="4 5">RNA polymerase</fullName>
    </submittedName>
</protein>
<dbReference type="SUPFAM" id="SSF50249">
    <property type="entry name" value="Nucleic acid-binding proteins"/>
    <property type="match status" value="1"/>
</dbReference>
<dbReference type="AlphaFoldDB" id="A0A9Q9F9V6"/>
<evidence type="ECO:0000256" key="2">
    <source>
        <dbReference type="ARBA" id="ARBA00008912"/>
    </source>
</evidence>
<reference evidence="4" key="1">
    <citation type="submission" date="2022-10" db="EMBL/GenBank/DDBJ databases">
        <title>Encephalitozoon hellem ATCC 50604 Complete Genome.</title>
        <authorList>
            <person name="Mascarenhas dos Santos A.C."/>
            <person name="Julian A.T."/>
            <person name="Pombert J.-F."/>
        </authorList>
    </citation>
    <scope>NUCLEOTIDE SEQUENCE</scope>
    <source>
        <strain evidence="4">ATCC 50604</strain>
    </source>
</reference>
<reference evidence="5 7" key="2">
    <citation type="submission" date="2023-02" db="EMBL/GenBank/DDBJ databases">
        <title>Encephalitozoon hellem ATCC 50451 complete genome.</title>
        <authorList>
            <person name="Mascarenhas dos Santos A.C."/>
            <person name="Julian A.T."/>
            <person name="Pombert J.-F."/>
        </authorList>
    </citation>
    <scope>NUCLEOTIDE SEQUENCE [LARGE SCALE GENOMIC DNA]</scope>
    <source>
        <strain evidence="5 7">ATCC 50451</strain>
    </source>
</reference>
<dbReference type="Proteomes" id="UP001217963">
    <property type="component" value="Chromosome VII"/>
</dbReference>